<dbReference type="SUPFAM" id="SSF53271">
    <property type="entry name" value="PRTase-like"/>
    <property type="match status" value="1"/>
</dbReference>
<dbReference type="EMBL" id="JAJEPR010000003">
    <property type="protein sequence ID" value="MCC2188732.1"/>
    <property type="molecule type" value="Genomic_DNA"/>
</dbReference>
<name>A0AAE3DQI6_9FIRM</name>
<dbReference type="InterPro" id="IPR044005">
    <property type="entry name" value="DZR_2"/>
</dbReference>
<dbReference type="InterPro" id="IPR051910">
    <property type="entry name" value="ComF/GntX_DNA_util-trans"/>
</dbReference>
<dbReference type="PANTHER" id="PTHR47505">
    <property type="entry name" value="DNA UTILIZATION PROTEIN YHGH"/>
    <property type="match status" value="1"/>
</dbReference>
<dbReference type="InterPro" id="IPR029057">
    <property type="entry name" value="PRTase-like"/>
</dbReference>
<comment type="caution">
    <text evidence="5">The sequence shown here is derived from an EMBL/GenBank/DDBJ whole genome shotgun (WGS) entry which is preliminary data.</text>
</comment>
<reference evidence="5 6" key="1">
    <citation type="submission" date="2021-10" db="EMBL/GenBank/DDBJ databases">
        <title>Anaerobic single-cell dispensing facilitates the cultivation of human gut bacteria.</title>
        <authorList>
            <person name="Afrizal A."/>
        </authorList>
    </citation>
    <scope>NUCLEOTIDE SEQUENCE [LARGE SCALE GENOMIC DNA]</scope>
    <source>
        <strain evidence="5 6">CLA-AA-H277</strain>
    </source>
</reference>
<dbReference type="CDD" id="cd06223">
    <property type="entry name" value="PRTases_typeI"/>
    <property type="match status" value="1"/>
</dbReference>
<dbReference type="RefSeq" id="WP_227614236.1">
    <property type="nucleotide sequence ID" value="NZ_JAJEPR010000003.1"/>
</dbReference>
<dbReference type="PANTHER" id="PTHR47505:SF1">
    <property type="entry name" value="DNA UTILIZATION PROTEIN YHGH"/>
    <property type="match status" value="1"/>
</dbReference>
<evidence type="ECO:0000313" key="5">
    <source>
        <dbReference type="EMBL" id="MCC2188732.1"/>
    </source>
</evidence>
<evidence type="ECO:0000259" key="3">
    <source>
        <dbReference type="Pfam" id="PF00156"/>
    </source>
</evidence>
<evidence type="ECO:0000313" key="6">
    <source>
        <dbReference type="Proteomes" id="UP001197875"/>
    </source>
</evidence>
<comment type="similarity">
    <text evidence="1">Belongs to the ComF/GntX family.</text>
</comment>
<dbReference type="AlphaFoldDB" id="A0AAE3DQI6"/>
<evidence type="ECO:0000259" key="4">
    <source>
        <dbReference type="Pfam" id="PF18912"/>
    </source>
</evidence>
<sequence>MKKRKRILRGLTGVLYPRRCPLCGEILSRKEKLVCEPCAPLVRLIDEPFCMKCGKPLANPRQEYCRDCGKNGRYFDRGRAAFPYTGKIKKSILNMKLRNKRRNADFFSAAMTAVLKEELEHWEIDVIAPIPLHPKKRRCRGFNQAELLAVPLGEALKIPVIPDLLKKKEETSEQKELDRKSRQKNLKKAFKIGPYDVKLSRVLLVDDIFTTGSTVDAAAAVLKEAGAEAVFFLTACIGTEREDRTELVTGERHGKRKPDPDYDRHSGI</sequence>
<gene>
    <name evidence="5" type="ORF">LKD71_02645</name>
</gene>
<keyword evidence="6" id="KW-1185">Reference proteome</keyword>
<protein>
    <submittedName>
        <fullName evidence="5">ComF family protein</fullName>
    </submittedName>
</protein>
<dbReference type="Gene3D" id="3.40.50.2020">
    <property type="match status" value="1"/>
</dbReference>
<dbReference type="Proteomes" id="UP001197875">
    <property type="component" value="Unassembled WGS sequence"/>
</dbReference>
<feature type="domain" description="Phosphoribosyltransferase" evidence="3">
    <location>
        <begin position="184"/>
        <end position="236"/>
    </location>
</feature>
<organism evidence="5 6">
    <name type="scientific">Fusicatenibacter faecihominis</name>
    <dbReference type="NCBI Taxonomy" id="2881276"/>
    <lineage>
        <taxon>Bacteria</taxon>
        <taxon>Bacillati</taxon>
        <taxon>Bacillota</taxon>
        <taxon>Clostridia</taxon>
        <taxon>Lachnospirales</taxon>
        <taxon>Lachnospiraceae</taxon>
        <taxon>Fusicatenibacter</taxon>
    </lineage>
</organism>
<evidence type="ECO:0000256" key="2">
    <source>
        <dbReference type="SAM" id="MobiDB-lite"/>
    </source>
</evidence>
<feature type="domain" description="Double zinc ribbon" evidence="4">
    <location>
        <begin position="13"/>
        <end position="68"/>
    </location>
</feature>
<feature type="region of interest" description="Disordered" evidence="2">
    <location>
        <begin position="245"/>
        <end position="268"/>
    </location>
</feature>
<evidence type="ECO:0000256" key="1">
    <source>
        <dbReference type="ARBA" id="ARBA00008007"/>
    </source>
</evidence>
<accession>A0AAE3DQI6</accession>
<dbReference type="InterPro" id="IPR000836">
    <property type="entry name" value="PRTase_dom"/>
</dbReference>
<proteinExistence type="inferred from homology"/>
<dbReference type="Pfam" id="PF18912">
    <property type="entry name" value="DZR_2"/>
    <property type="match status" value="1"/>
</dbReference>
<dbReference type="Pfam" id="PF00156">
    <property type="entry name" value="Pribosyltran"/>
    <property type="match status" value="1"/>
</dbReference>